<name>A0A4V3DN25_9GAMM</name>
<feature type="region of interest" description="Disordered" evidence="8">
    <location>
        <begin position="1"/>
        <end position="23"/>
    </location>
</feature>
<evidence type="ECO:0000256" key="2">
    <source>
        <dbReference type="ARBA" id="ARBA00008425"/>
    </source>
</evidence>
<keyword evidence="11" id="KW-1185">Reference proteome</keyword>
<evidence type="ECO:0000256" key="6">
    <source>
        <dbReference type="ARBA" id="ARBA00023194"/>
    </source>
</evidence>
<dbReference type="GO" id="GO:0005506">
    <property type="term" value="F:iron ion binding"/>
    <property type="evidence" value="ECO:0007669"/>
    <property type="project" value="InterPro"/>
</dbReference>
<dbReference type="RefSeq" id="WP_133817925.1">
    <property type="nucleotide sequence ID" value="NZ_SNZH01000003.1"/>
</dbReference>
<dbReference type="PIRSF" id="PIRSF019543">
    <property type="entry name" value="Clavaminate_syn"/>
    <property type="match status" value="1"/>
</dbReference>
<dbReference type="InterPro" id="IPR014503">
    <property type="entry name" value="Clavaminate_syn-like"/>
</dbReference>
<evidence type="ECO:0000256" key="1">
    <source>
        <dbReference type="ARBA" id="ARBA00001954"/>
    </source>
</evidence>
<dbReference type="GO" id="GO:0017000">
    <property type="term" value="P:antibiotic biosynthetic process"/>
    <property type="evidence" value="ECO:0007669"/>
    <property type="project" value="UniProtKB-KW"/>
</dbReference>
<keyword evidence="4" id="KW-0560">Oxidoreductase</keyword>
<keyword evidence="6" id="KW-0045">Antibiotic biosynthesis</keyword>
<evidence type="ECO:0000313" key="11">
    <source>
        <dbReference type="Proteomes" id="UP000295293"/>
    </source>
</evidence>
<dbReference type="GO" id="GO:0016706">
    <property type="term" value="F:2-oxoglutarate-dependent dioxygenase activity"/>
    <property type="evidence" value="ECO:0007669"/>
    <property type="project" value="UniProtKB-ARBA"/>
</dbReference>
<dbReference type="Proteomes" id="UP000295293">
    <property type="component" value="Unassembled WGS sequence"/>
</dbReference>
<dbReference type="Gene3D" id="3.60.130.10">
    <property type="entry name" value="Clavaminate synthase-like"/>
    <property type="match status" value="1"/>
</dbReference>
<comment type="caution">
    <text evidence="10">The sequence shown here is derived from an EMBL/GenBank/DDBJ whole genome shotgun (WGS) entry which is preliminary data.</text>
</comment>
<feature type="region of interest" description="Disordered" evidence="8">
    <location>
        <begin position="224"/>
        <end position="243"/>
    </location>
</feature>
<evidence type="ECO:0000256" key="3">
    <source>
        <dbReference type="ARBA" id="ARBA00022723"/>
    </source>
</evidence>
<evidence type="ECO:0000256" key="5">
    <source>
        <dbReference type="ARBA" id="ARBA00023004"/>
    </source>
</evidence>
<evidence type="ECO:0000256" key="8">
    <source>
        <dbReference type="SAM" id="MobiDB-lite"/>
    </source>
</evidence>
<evidence type="ECO:0000256" key="7">
    <source>
        <dbReference type="PIRSR" id="PIRSR019543-2"/>
    </source>
</evidence>
<dbReference type="AlphaFoldDB" id="A0A4V3DN25"/>
<evidence type="ECO:0000313" key="10">
    <source>
        <dbReference type="EMBL" id="TDR46796.1"/>
    </source>
</evidence>
<dbReference type="SUPFAM" id="SSF51197">
    <property type="entry name" value="Clavaminate synthase-like"/>
    <property type="match status" value="1"/>
</dbReference>
<accession>A0A4V3DN25</accession>
<protein>
    <submittedName>
        <fullName evidence="10">L-asparagine oxygenase</fullName>
    </submittedName>
</protein>
<dbReference type="PANTHER" id="PTHR10696:SF56">
    <property type="entry name" value="TAUD_TFDA-LIKE DOMAIN-CONTAINING PROTEIN"/>
    <property type="match status" value="1"/>
</dbReference>
<organism evidence="10 11">
    <name type="scientific">Tahibacter aquaticus</name>
    <dbReference type="NCBI Taxonomy" id="520092"/>
    <lineage>
        <taxon>Bacteria</taxon>
        <taxon>Pseudomonadati</taxon>
        <taxon>Pseudomonadota</taxon>
        <taxon>Gammaproteobacteria</taxon>
        <taxon>Lysobacterales</taxon>
        <taxon>Rhodanobacteraceae</taxon>
        <taxon>Tahibacter</taxon>
    </lineage>
</organism>
<proteinExistence type="inferred from homology"/>
<feature type="compositionally biased region" description="Basic residues" evidence="8">
    <location>
        <begin position="1"/>
        <end position="10"/>
    </location>
</feature>
<feature type="domain" description="TauD/TfdA-like" evidence="9">
    <location>
        <begin position="141"/>
        <end position="321"/>
    </location>
</feature>
<evidence type="ECO:0000259" key="9">
    <source>
        <dbReference type="Pfam" id="PF02668"/>
    </source>
</evidence>
<dbReference type="InterPro" id="IPR003819">
    <property type="entry name" value="TauD/TfdA-like"/>
</dbReference>
<reference evidence="10 11" key="1">
    <citation type="submission" date="2019-03" db="EMBL/GenBank/DDBJ databases">
        <title>Genomic Encyclopedia of Type Strains, Phase IV (KMG-IV): sequencing the most valuable type-strain genomes for metagenomic binning, comparative biology and taxonomic classification.</title>
        <authorList>
            <person name="Goeker M."/>
        </authorList>
    </citation>
    <scope>NUCLEOTIDE SEQUENCE [LARGE SCALE GENOMIC DNA]</scope>
    <source>
        <strain evidence="10 11">DSM 21667</strain>
    </source>
</reference>
<dbReference type="OrthoDB" id="480112at2"/>
<evidence type="ECO:0000256" key="4">
    <source>
        <dbReference type="ARBA" id="ARBA00023002"/>
    </source>
</evidence>
<comment type="similarity">
    <text evidence="2">Belongs to the clavaminate synthase family.</text>
</comment>
<gene>
    <name evidence="10" type="ORF">DFR29_103332</name>
</gene>
<comment type="cofactor">
    <cofactor evidence="1">
        <name>Fe(2+)</name>
        <dbReference type="ChEBI" id="CHEBI:29033"/>
    </cofactor>
</comment>
<dbReference type="InterPro" id="IPR042098">
    <property type="entry name" value="TauD-like_sf"/>
</dbReference>
<dbReference type="Pfam" id="PF02668">
    <property type="entry name" value="TauD"/>
    <property type="match status" value="1"/>
</dbReference>
<keyword evidence="5 7" id="KW-0408">Iron</keyword>
<dbReference type="PANTHER" id="PTHR10696">
    <property type="entry name" value="GAMMA-BUTYROBETAINE HYDROXYLASE-RELATED"/>
    <property type="match status" value="1"/>
</dbReference>
<dbReference type="EMBL" id="SNZH01000003">
    <property type="protein sequence ID" value="TDR46796.1"/>
    <property type="molecule type" value="Genomic_DNA"/>
</dbReference>
<keyword evidence="3 7" id="KW-0479">Metal-binding</keyword>
<feature type="binding site" evidence="7">
    <location>
        <position position="164"/>
    </location>
    <ligand>
        <name>Fe cation</name>
        <dbReference type="ChEBI" id="CHEBI:24875"/>
    </ligand>
</feature>
<sequence length="345" mass="37360">MSFEFRKHRNGSRETRADANRATGRVSMAPATRAIRAAATARLAPRSDRDPIAFSTLAAELATELPRAVHAALAGFKLWGGDEGTLLLTEAPLDNPLPRTPTSRGTEIELPVAEMALATVGMALGVVLGFRGEAQGRVIQRLYPVPEERDAQTSASSGVRLQFHSETAFDPNRPDVLVLLCLRADPGGAAVTTFACAGKVLAHLSDSQIGILRQPRFKTGVDASFGGSTNSDHDPTVSPIYGSDTDPGILIDTDLMRAADPNDELAIKALMALNRAVENASLGVVMRPGDMLLIDNRRACHGRSDFRANYDGRDRLLLRAMVAYDPWRRSGERRQRSLVQERVGR</sequence>
<feature type="binding site" evidence="7">
    <location>
        <position position="166"/>
    </location>
    <ligand>
        <name>Fe cation</name>
        <dbReference type="ChEBI" id="CHEBI:24875"/>
    </ligand>
</feature>
<dbReference type="InterPro" id="IPR050411">
    <property type="entry name" value="AlphaKG_dependent_hydroxylases"/>
</dbReference>